<dbReference type="InterPro" id="IPR036736">
    <property type="entry name" value="ACP-like_sf"/>
</dbReference>
<dbReference type="SUPFAM" id="SSF47336">
    <property type="entry name" value="ACP-like"/>
    <property type="match status" value="1"/>
</dbReference>
<evidence type="ECO:0000313" key="1">
    <source>
        <dbReference type="EMBL" id="SMY09272.1"/>
    </source>
</evidence>
<proteinExistence type="predicted"/>
<reference evidence="1 2" key="1">
    <citation type="submission" date="2017-05" db="EMBL/GenBank/DDBJ databases">
        <authorList>
            <person name="Song R."/>
            <person name="Chenine A.L."/>
            <person name="Ruprecht R.M."/>
        </authorList>
    </citation>
    <scope>NUCLEOTIDE SEQUENCE [LARGE SCALE GENOMIC DNA]</scope>
    <source>
        <strain evidence="1 2">CECT 8899</strain>
    </source>
</reference>
<dbReference type="OrthoDB" id="583239at2"/>
<protein>
    <recommendedName>
        <fullName evidence="3">Acyl carrier protein</fullName>
    </recommendedName>
</protein>
<dbReference type="Proteomes" id="UP000201613">
    <property type="component" value="Unassembled WGS sequence"/>
</dbReference>
<name>A0A238LI37_9RHOB</name>
<organism evidence="1 2">
    <name type="scientific">Flavimaricola marinus</name>
    <dbReference type="NCBI Taxonomy" id="1819565"/>
    <lineage>
        <taxon>Bacteria</taxon>
        <taxon>Pseudomonadati</taxon>
        <taxon>Pseudomonadota</taxon>
        <taxon>Alphaproteobacteria</taxon>
        <taxon>Rhodobacterales</taxon>
        <taxon>Paracoccaceae</taxon>
        <taxon>Flavimaricola</taxon>
    </lineage>
</organism>
<evidence type="ECO:0000313" key="2">
    <source>
        <dbReference type="Proteomes" id="UP000201613"/>
    </source>
</evidence>
<keyword evidence="2" id="KW-1185">Reference proteome</keyword>
<dbReference type="AlphaFoldDB" id="A0A238LI37"/>
<gene>
    <name evidence="1" type="ORF">LOM8899_03437</name>
</gene>
<dbReference type="Gene3D" id="1.10.1200.10">
    <property type="entry name" value="ACP-like"/>
    <property type="match status" value="1"/>
</dbReference>
<dbReference type="RefSeq" id="WP_093993462.1">
    <property type="nucleotide sequence ID" value="NZ_FXZK01000008.1"/>
</dbReference>
<sequence>MTDTSKDALQATVISVLNDTVADWDLDLEEPIGAETTLIEDLAFESIDIVQFSVALEQALGRKDLPFEKLFIQDGNYVDDVSVNEITEFLSTEMAAA</sequence>
<dbReference type="EMBL" id="FXZK01000008">
    <property type="protein sequence ID" value="SMY09272.1"/>
    <property type="molecule type" value="Genomic_DNA"/>
</dbReference>
<accession>A0A238LI37</accession>
<evidence type="ECO:0008006" key="3">
    <source>
        <dbReference type="Google" id="ProtNLM"/>
    </source>
</evidence>